<sequence>MTSTPNLDLPFDFPPSPAASKENFFDTASLVSHKATQSLTEFRGKRILALGLGILLSIVLLLVGLFIHIFVTHETVNQGLHVFTTAPLGSTLTLVHVLSVLLILTLPLVVRLEGYRLAWAWLDASADSGPNRPTPFQLGIIMKILNGGNLVALRGGFSHMRGLSPKKRNSYKAPLLRSATVVLAFGIAATYGFVVLDIIFSILSTTASFSQLTDYRATWPQLSRQINSSTCARTFGAVAPGMNLCGLQSTGVAPFSASLPQALRTLNNNSATNSVAFGDDGTAFIVPSSIPDSLTFSASSYGVASVCQSITPQCVGPGPSYGPAQYLALSCPASAGFNATLNMTSSAYPFGILDASGNEYASPYLVNTNPFQFGAVVASEAYTSGPNTFVGSTGFFTHGNLGAYNVLTCSVTVRSVAYTYFNGSFTVDAANSSTVTDLDITRIVAAMSTAADLSARIPAAIDGADADYTAAFARELSRELIAFTSALYVPGPAQDVQAASPVLGARLPLLPLALLGALAAVYSAFVLFLTVGAVRAISASPYTMLARARLADPLTAVHAAYARGEPHRTWESAGPRLFSAETGLDRLTVGPMSSPAGGLAFGVSRTVVVPAQT</sequence>
<evidence type="ECO:0000313" key="2">
    <source>
        <dbReference type="EMBL" id="KAJ7084896.1"/>
    </source>
</evidence>
<comment type="caution">
    <text evidence="2">The sequence shown here is derived from an EMBL/GenBank/DDBJ whole genome shotgun (WGS) entry which is preliminary data.</text>
</comment>
<organism evidence="2 3">
    <name type="scientific">Mycena belliarum</name>
    <dbReference type="NCBI Taxonomy" id="1033014"/>
    <lineage>
        <taxon>Eukaryota</taxon>
        <taxon>Fungi</taxon>
        <taxon>Dikarya</taxon>
        <taxon>Basidiomycota</taxon>
        <taxon>Agaricomycotina</taxon>
        <taxon>Agaricomycetes</taxon>
        <taxon>Agaricomycetidae</taxon>
        <taxon>Agaricales</taxon>
        <taxon>Marasmiineae</taxon>
        <taxon>Mycenaceae</taxon>
        <taxon>Mycena</taxon>
    </lineage>
</organism>
<proteinExistence type="predicted"/>
<keyword evidence="1" id="KW-0812">Transmembrane</keyword>
<accession>A0AAD6XSW9</accession>
<keyword evidence="1" id="KW-0472">Membrane</keyword>
<reference evidence="2" key="1">
    <citation type="submission" date="2023-03" db="EMBL/GenBank/DDBJ databases">
        <title>Massive genome expansion in bonnet fungi (Mycena s.s.) driven by repeated elements and novel gene families across ecological guilds.</title>
        <authorList>
            <consortium name="Lawrence Berkeley National Laboratory"/>
            <person name="Harder C.B."/>
            <person name="Miyauchi S."/>
            <person name="Viragh M."/>
            <person name="Kuo A."/>
            <person name="Thoen E."/>
            <person name="Andreopoulos B."/>
            <person name="Lu D."/>
            <person name="Skrede I."/>
            <person name="Drula E."/>
            <person name="Henrissat B."/>
            <person name="Morin E."/>
            <person name="Kohler A."/>
            <person name="Barry K."/>
            <person name="LaButti K."/>
            <person name="Morin E."/>
            <person name="Salamov A."/>
            <person name="Lipzen A."/>
            <person name="Mereny Z."/>
            <person name="Hegedus B."/>
            <person name="Baldrian P."/>
            <person name="Stursova M."/>
            <person name="Weitz H."/>
            <person name="Taylor A."/>
            <person name="Grigoriev I.V."/>
            <person name="Nagy L.G."/>
            <person name="Martin F."/>
            <person name="Kauserud H."/>
        </authorList>
    </citation>
    <scope>NUCLEOTIDE SEQUENCE</scope>
    <source>
        <strain evidence="2">CBHHK173m</strain>
    </source>
</reference>
<gene>
    <name evidence="2" type="ORF">B0H15DRAFT_802268</name>
</gene>
<evidence type="ECO:0000313" key="3">
    <source>
        <dbReference type="Proteomes" id="UP001222325"/>
    </source>
</evidence>
<dbReference type="AlphaFoldDB" id="A0AAD6XSW9"/>
<feature type="transmembrane region" description="Helical" evidence="1">
    <location>
        <begin position="47"/>
        <end position="71"/>
    </location>
</feature>
<feature type="transmembrane region" description="Helical" evidence="1">
    <location>
        <begin position="175"/>
        <end position="203"/>
    </location>
</feature>
<name>A0AAD6XSW9_9AGAR</name>
<dbReference type="Proteomes" id="UP001222325">
    <property type="component" value="Unassembled WGS sequence"/>
</dbReference>
<keyword evidence="3" id="KW-1185">Reference proteome</keyword>
<dbReference type="EMBL" id="JARJCN010000036">
    <property type="protein sequence ID" value="KAJ7084896.1"/>
    <property type="molecule type" value="Genomic_DNA"/>
</dbReference>
<evidence type="ECO:0000256" key="1">
    <source>
        <dbReference type="SAM" id="Phobius"/>
    </source>
</evidence>
<keyword evidence="1" id="KW-1133">Transmembrane helix</keyword>
<protein>
    <submittedName>
        <fullName evidence="2">Uncharacterized protein</fullName>
    </submittedName>
</protein>
<feature type="transmembrane region" description="Helical" evidence="1">
    <location>
        <begin position="509"/>
        <end position="534"/>
    </location>
</feature>
<feature type="transmembrane region" description="Helical" evidence="1">
    <location>
        <begin position="91"/>
        <end position="110"/>
    </location>
</feature>